<evidence type="ECO:0000313" key="1">
    <source>
        <dbReference type="EMBL" id="QBZ56569.1"/>
    </source>
</evidence>
<sequence>MSAGSGPMAGLVLGWESGTQRGWGRARASLALLTAARSNIRCRILMEIAAPIQRKLQQTKRNQLLLLLLAAGAVHLLTRYFCTRTCCEANGVPAVVLLYLLTPR</sequence>
<protein>
    <submittedName>
        <fullName evidence="1">Uncharacterized protein</fullName>
    </submittedName>
</protein>
<organism evidence="1 2">
    <name type="scientific">Pyricularia oryzae</name>
    <name type="common">Rice blast fungus</name>
    <name type="synonym">Magnaporthe oryzae</name>
    <dbReference type="NCBI Taxonomy" id="318829"/>
    <lineage>
        <taxon>Eukaryota</taxon>
        <taxon>Fungi</taxon>
        <taxon>Dikarya</taxon>
        <taxon>Ascomycota</taxon>
        <taxon>Pezizomycotina</taxon>
        <taxon>Sordariomycetes</taxon>
        <taxon>Sordariomycetidae</taxon>
        <taxon>Magnaporthales</taxon>
        <taxon>Pyriculariaceae</taxon>
        <taxon>Pyricularia</taxon>
    </lineage>
</organism>
<reference evidence="1 2" key="1">
    <citation type="journal article" date="2019" name="Mol. Biol. Evol.">
        <title>Blast fungal genomes show frequent chromosomal changes, gene gains and losses, and effector gene turnover.</title>
        <authorList>
            <person name="Gomez Luciano L.B."/>
            <person name="Jason Tsai I."/>
            <person name="Chuma I."/>
            <person name="Tosa Y."/>
            <person name="Chen Y.H."/>
            <person name="Li J.Y."/>
            <person name="Li M.Y."/>
            <person name="Jade Lu M.Y."/>
            <person name="Nakayashiki H."/>
            <person name="Li W.H."/>
        </authorList>
    </citation>
    <scope>NUCLEOTIDE SEQUENCE [LARGE SCALE GENOMIC DNA]</scope>
    <source>
        <strain evidence="1">MZ5-1-6</strain>
    </source>
</reference>
<dbReference type="AlphaFoldDB" id="A0A4P7N2G4"/>
<dbReference type="Proteomes" id="UP000294847">
    <property type="component" value="Chromosome 2"/>
</dbReference>
<proteinExistence type="predicted"/>
<name>A0A4P7N2G4_PYROR</name>
<dbReference type="EMBL" id="CP034205">
    <property type="protein sequence ID" value="QBZ56569.1"/>
    <property type="molecule type" value="Genomic_DNA"/>
</dbReference>
<evidence type="ECO:0000313" key="2">
    <source>
        <dbReference type="Proteomes" id="UP000294847"/>
    </source>
</evidence>
<accession>A0A4P7N2G4</accession>
<gene>
    <name evidence="1" type="ORF">PoMZ_01478</name>
</gene>